<dbReference type="Pfam" id="PF00557">
    <property type="entry name" value="Peptidase_M24"/>
    <property type="match status" value="1"/>
</dbReference>
<organism evidence="8">
    <name type="scientific">invertebrate metagenome</name>
    <dbReference type="NCBI Taxonomy" id="1711999"/>
    <lineage>
        <taxon>unclassified sequences</taxon>
        <taxon>metagenomes</taxon>
        <taxon>organismal metagenomes</taxon>
    </lineage>
</organism>
<keyword evidence="2" id="KW-0479">Metal-binding</keyword>
<dbReference type="InterPro" id="IPR050422">
    <property type="entry name" value="X-Pro_aminopeptidase_P"/>
</dbReference>
<gene>
    <name evidence="8" type="ORF">RIEGSTA812A_PEG_3</name>
</gene>
<feature type="domain" description="Creatinase N-terminal" evidence="6">
    <location>
        <begin position="91"/>
        <end position="204"/>
    </location>
</feature>
<dbReference type="FunFam" id="3.90.230.10:FF:000007">
    <property type="entry name" value="Xaa-Pro aminopeptidase P"/>
    <property type="match status" value="1"/>
</dbReference>
<dbReference type="SUPFAM" id="SSF55920">
    <property type="entry name" value="Creatinase/aminopeptidase"/>
    <property type="match status" value="1"/>
</dbReference>
<dbReference type="Gene3D" id="3.40.350.10">
    <property type="entry name" value="Creatinase/prolidase N-terminal domain"/>
    <property type="match status" value="2"/>
</dbReference>
<dbReference type="Pfam" id="PF16188">
    <property type="entry name" value="Peptidase_M24_C"/>
    <property type="match status" value="1"/>
</dbReference>
<evidence type="ECO:0000256" key="4">
    <source>
        <dbReference type="ARBA" id="ARBA00023211"/>
    </source>
</evidence>
<dbReference type="GO" id="GO:0005737">
    <property type="term" value="C:cytoplasm"/>
    <property type="evidence" value="ECO:0007669"/>
    <property type="project" value="UniProtKB-ARBA"/>
</dbReference>
<dbReference type="EC" id="3.4.11.9" evidence="8"/>
<feature type="domain" description="Peptidase M24 C-terminal" evidence="7">
    <location>
        <begin position="615"/>
        <end position="673"/>
    </location>
</feature>
<dbReference type="AlphaFoldDB" id="A0A484H5C8"/>
<dbReference type="InterPro" id="IPR029149">
    <property type="entry name" value="Creatin/AminoP/Spt16_N"/>
</dbReference>
<dbReference type="InterPro" id="IPR000587">
    <property type="entry name" value="Creatinase_N"/>
</dbReference>
<dbReference type="InterPro" id="IPR033740">
    <property type="entry name" value="Pept_M24B"/>
</dbReference>
<reference evidence="8" key="1">
    <citation type="submission" date="2018-10" db="EMBL/GenBank/DDBJ databases">
        <authorList>
            <person name="Gruber-Vodicka H."/>
            <person name="Jaeckle O."/>
        </authorList>
    </citation>
    <scope>NUCLEOTIDE SEQUENCE</scope>
</reference>
<dbReference type="SUPFAM" id="SSF53092">
    <property type="entry name" value="Creatinase/prolidase N-terminal domain"/>
    <property type="match status" value="1"/>
</dbReference>
<keyword evidence="8" id="KW-0031">Aminopeptidase</keyword>
<evidence type="ECO:0000313" key="8">
    <source>
        <dbReference type="EMBL" id="VBB68530.1"/>
    </source>
</evidence>
<dbReference type="CDD" id="cd01085">
    <property type="entry name" value="APP"/>
    <property type="match status" value="1"/>
</dbReference>
<sequence length="674" mass="73186">MIMTLDDESLRQNLADNGLALTVAEVRDLLSGVIAAPLPASREPEWLVLVTPEPTPALRGVLLALHDQMKAVGQKDRLGPDLAAAGHLHILRAELTRRHLGGFIIPRADEHQGEHVPRQAERLNWLTGFTGSAGVAIVLQNKAALFVDGRYSLQAHLEVDSNLFDLAVILPAQWLATHAEPGQCIGYDPWLHTPVDVRQMETVTAQNRIRLKPCDTNPIDSIWHNQPHRPLAPVVPHLLCYAGESGEKKRRAVAADLAKIKADATVLAAPDSIAWLLNIRGGDVPYTPLPLAFAILYADARVELFLDKRKLTPSVIPHIGPAVCVLPPESFGAALEALGKRRARVCLDLTSVPTAVADRLRTTGAYIAPEPNLCALHQACKNEVELDGLRAAHCRDGIALVQFLCWLNMALANGYPVTERTAADQLQVLRRQGMYFRGLSFATISATGPHSAIVHYGVTQTTDLHLQPGHLYLVDSGAQYLDGTTDVTRTIAIGSVGVEPRRRFTQVLKGHIALATAVFPVGTTGGQLDILARRALWAEGIDYDHGTGHGVGSYLNVHEGPHRISAGNTVPLVPGMIVSDEPGYYKAGAYGIRIESLLAVCPVVPPPAGAERSLLAFEVLTLVPIDRTLIDSALLSPYEQTWIDTYHARVRDTLTPFLDKQSAAWLARETEPLN</sequence>
<feature type="domain" description="Peptidase M24" evidence="5">
    <location>
        <begin position="389"/>
        <end position="600"/>
    </location>
</feature>
<evidence type="ECO:0000256" key="1">
    <source>
        <dbReference type="ARBA" id="ARBA00008766"/>
    </source>
</evidence>
<evidence type="ECO:0000259" key="5">
    <source>
        <dbReference type="Pfam" id="PF00557"/>
    </source>
</evidence>
<accession>A0A484H5C8</accession>
<dbReference type="PROSITE" id="PS00491">
    <property type="entry name" value="PROLINE_PEPTIDASE"/>
    <property type="match status" value="1"/>
</dbReference>
<dbReference type="EMBL" id="LR026963">
    <property type="protein sequence ID" value="VBB68530.1"/>
    <property type="molecule type" value="Genomic_DNA"/>
</dbReference>
<protein>
    <submittedName>
        <fullName evidence="8">Xaa-Pro aminopeptidase</fullName>
        <ecNumber evidence="8">3.4.11.9</ecNumber>
    </submittedName>
</protein>
<keyword evidence="3 8" id="KW-0378">Hydrolase</keyword>
<dbReference type="InterPro" id="IPR000994">
    <property type="entry name" value="Pept_M24"/>
</dbReference>
<evidence type="ECO:0000259" key="7">
    <source>
        <dbReference type="Pfam" id="PF16188"/>
    </source>
</evidence>
<name>A0A484H5C8_9ZZZZ</name>
<comment type="similarity">
    <text evidence="1">Belongs to the peptidase M24B family.</text>
</comment>
<keyword evidence="8" id="KW-0645">Protease</keyword>
<keyword evidence="4" id="KW-0464">Manganese</keyword>
<dbReference type="Pfam" id="PF16189">
    <property type="entry name" value="Creatinase_N_2"/>
    <property type="match status" value="1"/>
</dbReference>
<dbReference type="InterPro" id="IPR032416">
    <property type="entry name" value="Peptidase_M24_C"/>
</dbReference>
<dbReference type="InterPro" id="IPR001131">
    <property type="entry name" value="Peptidase_M24B_aminopep-P_CS"/>
</dbReference>
<evidence type="ECO:0000256" key="2">
    <source>
        <dbReference type="ARBA" id="ARBA00022723"/>
    </source>
</evidence>
<dbReference type="PANTHER" id="PTHR43763">
    <property type="entry name" value="XAA-PRO AMINOPEPTIDASE 1"/>
    <property type="match status" value="1"/>
</dbReference>
<proteinExistence type="inferred from homology"/>
<dbReference type="GO" id="GO:0070006">
    <property type="term" value="F:metalloaminopeptidase activity"/>
    <property type="evidence" value="ECO:0007669"/>
    <property type="project" value="InterPro"/>
</dbReference>
<dbReference type="InterPro" id="IPR036005">
    <property type="entry name" value="Creatinase/aminopeptidase-like"/>
</dbReference>
<dbReference type="Gene3D" id="3.90.230.10">
    <property type="entry name" value="Creatinase/methionine aminopeptidase superfamily"/>
    <property type="match status" value="1"/>
</dbReference>
<dbReference type="Pfam" id="PF01321">
    <property type="entry name" value="Creatinase_N"/>
    <property type="match status" value="1"/>
</dbReference>
<evidence type="ECO:0000259" key="6">
    <source>
        <dbReference type="Pfam" id="PF01321"/>
    </source>
</evidence>
<dbReference type="PANTHER" id="PTHR43763:SF6">
    <property type="entry name" value="XAA-PRO AMINOPEPTIDASE 1"/>
    <property type="match status" value="1"/>
</dbReference>
<dbReference type="GO" id="GO:0046872">
    <property type="term" value="F:metal ion binding"/>
    <property type="evidence" value="ECO:0007669"/>
    <property type="project" value="UniProtKB-KW"/>
</dbReference>
<evidence type="ECO:0000256" key="3">
    <source>
        <dbReference type="ARBA" id="ARBA00022801"/>
    </source>
</evidence>